<evidence type="ECO:0000256" key="3">
    <source>
        <dbReference type="ARBA" id="ARBA00004771"/>
    </source>
</evidence>
<comment type="pathway">
    <text evidence="3">Glycerolipid metabolism; triacylglycerol biosynthesis.</text>
</comment>
<evidence type="ECO:0000256" key="8">
    <source>
        <dbReference type="ARBA" id="ARBA00024360"/>
    </source>
</evidence>
<proteinExistence type="inferred from homology"/>
<comment type="pathway">
    <text evidence="4">Lipid metabolism.</text>
</comment>
<evidence type="ECO:0000256" key="1">
    <source>
        <dbReference type="ARBA" id="ARBA00004162"/>
    </source>
</evidence>
<dbReference type="SUPFAM" id="SSF52777">
    <property type="entry name" value="CoA-dependent acyltransferases"/>
    <property type="match status" value="1"/>
</dbReference>
<name>W1Q132_AMBTC</name>
<dbReference type="InterPro" id="IPR023213">
    <property type="entry name" value="CAT-like_dom_sf"/>
</dbReference>
<evidence type="ECO:0000256" key="10">
    <source>
        <dbReference type="ARBA" id="ARBA00048109"/>
    </source>
</evidence>
<dbReference type="Proteomes" id="UP000017836">
    <property type="component" value="Unassembled WGS sequence"/>
</dbReference>
<dbReference type="GO" id="GO:0005789">
    <property type="term" value="C:endoplasmic reticulum membrane"/>
    <property type="evidence" value="ECO:0007669"/>
    <property type="project" value="UniProtKB-SubCell"/>
</dbReference>
<feature type="domain" description="O-acyltransferase WSD1-like N-terminal" evidence="11">
    <location>
        <begin position="37"/>
        <end position="255"/>
    </location>
</feature>
<dbReference type="GO" id="GO:0008374">
    <property type="term" value="F:O-acyltransferase activity"/>
    <property type="evidence" value="ECO:0000318"/>
    <property type="project" value="GO_Central"/>
</dbReference>
<dbReference type="InterPro" id="IPR004255">
    <property type="entry name" value="O-acyltransferase_WSD1_N"/>
</dbReference>
<dbReference type="eggNOG" id="ENOG502QTZ2">
    <property type="taxonomic scope" value="Eukaryota"/>
</dbReference>
<evidence type="ECO:0000259" key="12">
    <source>
        <dbReference type="Pfam" id="PF06974"/>
    </source>
</evidence>
<dbReference type="EMBL" id="KI392560">
    <property type="protein sequence ID" value="ERN14120.1"/>
    <property type="molecule type" value="Genomic_DNA"/>
</dbReference>
<dbReference type="KEGG" id="atr:18442372"/>
<dbReference type="HOGENOM" id="CLU_027831_0_0_1"/>
<keyword evidence="5" id="KW-0808">Transferase</keyword>
<evidence type="ECO:0000259" key="11">
    <source>
        <dbReference type="Pfam" id="PF03007"/>
    </source>
</evidence>
<comment type="catalytic activity">
    <reaction evidence="10">
        <text>an acyl-CoA + a 1,2-diacyl-sn-glycerol = a triacyl-sn-glycerol + CoA</text>
        <dbReference type="Rhea" id="RHEA:10868"/>
        <dbReference type="ChEBI" id="CHEBI:17815"/>
        <dbReference type="ChEBI" id="CHEBI:57287"/>
        <dbReference type="ChEBI" id="CHEBI:58342"/>
        <dbReference type="ChEBI" id="CHEBI:64615"/>
        <dbReference type="EC" id="2.3.1.20"/>
    </reaction>
</comment>
<evidence type="ECO:0000313" key="14">
    <source>
        <dbReference type="Proteomes" id="UP000017836"/>
    </source>
</evidence>
<dbReference type="PANTHER" id="PTHR31650:SF1">
    <property type="entry name" value="WAX ESTER SYNTHASE_DIACYLGLYCEROL ACYLTRANSFERASE 4-RELATED"/>
    <property type="match status" value="1"/>
</dbReference>
<evidence type="ECO:0000256" key="9">
    <source>
        <dbReference type="ARBA" id="ARBA00047604"/>
    </source>
</evidence>
<feature type="domain" description="O-acyltransferase WSD1 C-terminal" evidence="12">
    <location>
        <begin position="324"/>
        <end position="467"/>
    </location>
</feature>
<comment type="similarity">
    <text evidence="8">In the N-terminal section; belongs to the long-chain O-acyltransferase family.</text>
</comment>
<dbReference type="Pfam" id="PF03007">
    <property type="entry name" value="WS_DGAT_cat"/>
    <property type="match status" value="1"/>
</dbReference>
<dbReference type="InterPro" id="IPR009721">
    <property type="entry name" value="O-acyltransferase_WSD1_C"/>
</dbReference>
<dbReference type="Gramene" id="ERN14120">
    <property type="protein sequence ID" value="ERN14120"/>
    <property type="gene ID" value="AMTR_s00021p00243800"/>
</dbReference>
<dbReference type="OrthoDB" id="619536at2759"/>
<dbReference type="UniPathway" id="UPA00282"/>
<dbReference type="Pfam" id="PF06974">
    <property type="entry name" value="WS_DGAT_C"/>
    <property type="match status" value="1"/>
</dbReference>
<keyword evidence="6" id="KW-0256">Endoplasmic reticulum</keyword>
<dbReference type="Gene3D" id="3.30.559.10">
    <property type="entry name" value="Chloramphenicol acetyltransferase-like domain"/>
    <property type="match status" value="1"/>
</dbReference>
<dbReference type="OMA" id="FNCYIIS"/>
<evidence type="ECO:0000256" key="4">
    <source>
        <dbReference type="ARBA" id="ARBA00005189"/>
    </source>
</evidence>
<reference evidence="14" key="1">
    <citation type="journal article" date="2013" name="Science">
        <title>The Amborella genome and the evolution of flowering plants.</title>
        <authorList>
            <consortium name="Amborella Genome Project"/>
        </authorList>
    </citation>
    <scope>NUCLEOTIDE SEQUENCE [LARGE SCALE GENOMIC DNA]</scope>
</reference>
<dbReference type="GO" id="GO:0047196">
    <property type="term" value="F:long-chain-alcohol O-fatty-acyltransferase activity"/>
    <property type="evidence" value="ECO:0007669"/>
    <property type="project" value="UniProtKB-EC"/>
</dbReference>
<dbReference type="STRING" id="13333.W1Q132"/>
<evidence type="ECO:0000313" key="13">
    <source>
        <dbReference type="EMBL" id="ERN14120.1"/>
    </source>
</evidence>
<dbReference type="InterPro" id="IPR045034">
    <property type="entry name" value="O-acyltransferase_WSD1-like"/>
</dbReference>
<dbReference type="GO" id="GO:0019432">
    <property type="term" value="P:triglyceride biosynthetic process"/>
    <property type="evidence" value="ECO:0000318"/>
    <property type="project" value="GO_Central"/>
</dbReference>
<organism evidence="13 14">
    <name type="scientific">Amborella trichopoda</name>
    <dbReference type="NCBI Taxonomy" id="13333"/>
    <lineage>
        <taxon>Eukaryota</taxon>
        <taxon>Viridiplantae</taxon>
        <taxon>Streptophyta</taxon>
        <taxon>Embryophyta</taxon>
        <taxon>Tracheophyta</taxon>
        <taxon>Spermatophyta</taxon>
        <taxon>Magnoliopsida</taxon>
        <taxon>Amborellales</taxon>
        <taxon>Amborellaceae</taxon>
        <taxon>Amborella</taxon>
    </lineage>
</organism>
<comment type="catalytic activity">
    <reaction evidence="9">
        <text>a long chain fatty alcohol + a fatty acyl-CoA = a long-chain alcohol wax ester + CoA</text>
        <dbReference type="Rhea" id="RHEA:38443"/>
        <dbReference type="ChEBI" id="CHEBI:17135"/>
        <dbReference type="ChEBI" id="CHEBI:57287"/>
        <dbReference type="ChEBI" id="CHEBI:77636"/>
        <dbReference type="ChEBI" id="CHEBI:235323"/>
        <dbReference type="EC" id="2.3.1.75"/>
    </reaction>
</comment>
<keyword evidence="7" id="KW-0012">Acyltransferase</keyword>
<evidence type="ECO:0000256" key="7">
    <source>
        <dbReference type="ARBA" id="ARBA00023315"/>
    </source>
</evidence>
<evidence type="ECO:0000256" key="6">
    <source>
        <dbReference type="ARBA" id="ARBA00022824"/>
    </source>
</evidence>
<gene>
    <name evidence="13" type="ORF">AMTR_s00021p00243800</name>
</gene>
<protein>
    <submittedName>
        <fullName evidence="13">Uncharacterized protein</fullName>
    </submittedName>
</protein>
<dbReference type="AlphaFoldDB" id="W1Q132"/>
<sequence>METEEPQPLSPAARLFKQPLFNCSILCMLGLGKKVTDIEAVMAGLERTMARHPRFSSIVKEDSSGKQQWVRTNVVMEDHIITQPFDEDQEANGADLIDQYITKLSTTPLDMSKPLWELHILNLKTDEAEATAIFRIHHSLGDGISLMSLLMACTRKTSDPDSLPSVPQRKEKPLENRSGLLSILSRIWVIFLTIWYTLMDLLLFIPNTLFLKDTDTPIKGLPGVEKSPKKVVHLTLSLDDMKKMKYHVNGTLNDVMLGITSAGLVKYLARRYELSKENHNGKTEKPSFPQNIHIRSSLLVNLRSAPGLHELAEMMKDKSKKARWGNRMGYLVFKMPMLRHTDPLEYFREAKAIIDRKKMSFEPFITYFIGKLVVRLFGIKSAARMMHTALSNTTFSFSNVMGPTEEVEFLGLPIVFIAPTVYGHPHALTIHYQSYTNKVKLVICVAEETIPDPFNLCQDIADALKLMISAVKD</sequence>
<dbReference type="GO" id="GO:0004144">
    <property type="term" value="F:diacylglycerol O-acyltransferase activity"/>
    <property type="evidence" value="ECO:0007669"/>
    <property type="project" value="UniProtKB-EC"/>
</dbReference>
<accession>W1Q132</accession>
<evidence type="ECO:0000256" key="2">
    <source>
        <dbReference type="ARBA" id="ARBA00004586"/>
    </source>
</evidence>
<keyword evidence="14" id="KW-1185">Reference proteome</keyword>
<evidence type="ECO:0000256" key="5">
    <source>
        <dbReference type="ARBA" id="ARBA00022679"/>
    </source>
</evidence>
<comment type="subcellular location">
    <subcellularLocation>
        <location evidence="1">Cell membrane</location>
        <topology evidence="1">Single-pass membrane protein</topology>
    </subcellularLocation>
    <subcellularLocation>
        <location evidence="2">Endoplasmic reticulum membrane</location>
    </subcellularLocation>
</comment>
<dbReference type="PANTHER" id="PTHR31650">
    <property type="entry name" value="O-ACYLTRANSFERASE (WSD1-LIKE) FAMILY PROTEIN"/>
    <property type="match status" value="1"/>
</dbReference>
<dbReference type="GO" id="GO:0005886">
    <property type="term" value="C:plasma membrane"/>
    <property type="evidence" value="ECO:0000318"/>
    <property type="project" value="GO_Central"/>
</dbReference>